<dbReference type="SUPFAM" id="SSF54403">
    <property type="entry name" value="Cystatin/monellin"/>
    <property type="match status" value="1"/>
</dbReference>
<dbReference type="PANTHER" id="PTHR15444">
    <property type="entry name" value="SECRETED PHOSPHOPROTEIN 24"/>
    <property type="match status" value="1"/>
</dbReference>
<dbReference type="InterPro" id="IPR046350">
    <property type="entry name" value="Cystatin_sf"/>
</dbReference>
<evidence type="ECO:0000313" key="12">
    <source>
        <dbReference type="Ensembl" id="ENSCPRP00005007954.1"/>
    </source>
</evidence>
<reference evidence="12" key="1">
    <citation type="submission" date="2025-08" db="UniProtKB">
        <authorList>
            <consortium name="Ensembl"/>
        </authorList>
    </citation>
    <scope>IDENTIFICATION</scope>
</reference>
<dbReference type="PANTHER" id="PTHR15444:SF4">
    <property type="entry name" value="SECRETED PHOSPHOPROTEIN 24"/>
    <property type="match status" value="1"/>
</dbReference>
<keyword evidence="11" id="KW-1133">Transmembrane helix</keyword>
<evidence type="ECO:0000256" key="6">
    <source>
        <dbReference type="ARBA" id="ARBA00022553"/>
    </source>
</evidence>
<keyword evidence="13" id="KW-1185">Reference proteome</keyword>
<dbReference type="AlphaFoldDB" id="A0A7M4ED87"/>
<evidence type="ECO:0000256" key="9">
    <source>
        <dbReference type="ARBA" id="ARBA00029627"/>
    </source>
</evidence>
<keyword evidence="6" id="KW-0597">Phosphoprotein</keyword>
<evidence type="ECO:0000256" key="3">
    <source>
        <dbReference type="ARBA" id="ARBA00008576"/>
    </source>
</evidence>
<keyword evidence="7" id="KW-0732">Signal</keyword>
<dbReference type="Proteomes" id="UP000594220">
    <property type="component" value="Unplaced"/>
</dbReference>
<keyword evidence="5" id="KW-0964">Secreted</keyword>
<evidence type="ECO:0000256" key="1">
    <source>
        <dbReference type="ARBA" id="ARBA00002371"/>
    </source>
</evidence>
<evidence type="ECO:0000256" key="5">
    <source>
        <dbReference type="ARBA" id="ARBA00022525"/>
    </source>
</evidence>
<dbReference type="InterPro" id="IPR010892">
    <property type="entry name" value="Spp-24"/>
</dbReference>
<evidence type="ECO:0000256" key="7">
    <source>
        <dbReference type="ARBA" id="ARBA00022729"/>
    </source>
</evidence>
<organism evidence="12 13">
    <name type="scientific">Crocodylus porosus</name>
    <name type="common">Saltwater crocodile</name>
    <name type="synonym">Estuarine crocodile</name>
    <dbReference type="NCBI Taxonomy" id="8502"/>
    <lineage>
        <taxon>Eukaryota</taxon>
        <taxon>Metazoa</taxon>
        <taxon>Chordata</taxon>
        <taxon>Craniata</taxon>
        <taxon>Vertebrata</taxon>
        <taxon>Euteleostomi</taxon>
        <taxon>Archelosauria</taxon>
        <taxon>Archosauria</taxon>
        <taxon>Crocodylia</taxon>
        <taxon>Longirostres</taxon>
        <taxon>Crocodylidae</taxon>
        <taxon>Crocodylus</taxon>
    </lineage>
</organism>
<dbReference type="OMA" id="CRSTVQM"/>
<evidence type="ECO:0000256" key="4">
    <source>
        <dbReference type="ARBA" id="ARBA00020365"/>
    </source>
</evidence>
<feature type="transmembrane region" description="Helical" evidence="11">
    <location>
        <begin position="12"/>
        <end position="31"/>
    </location>
</feature>
<dbReference type="Ensembl" id="ENSCPRT00005009347.1">
    <property type="protein sequence ID" value="ENSCPRP00005007954.1"/>
    <property type="gene ID" value="ENSCPRG00005005661.1"/>
</dbReference>
<dbReference type="GO" id="GO:0005576">
    <property type="term" value="C:extracellular region"/>
    <property type="evidence" value="ECO:0007669"/>
    <property type="project" value="UniProtKB-SubCell"/>
</dbReference>
<dbReference type="Pfam" id="PF07448">
    <property type="entry name" value="Spp-24"/>
    <property type="match status" value="1"/>
</dbReference>
<reference evidence="12" key="2">
    <citation type="submission" date="2025-09" db="UniProtKB">
        <authorList>
            <consortium name="Ensembl"/>
        </authorList>
    </citation>
    <scope>IDENTIFICATION</scope>
</reference>
<keyword evidence="8" id="KW-1015">Disulfide bond</keyword>
<dbReference type="GeneTree" id="ENSGT00390000009001"/>
<comment type="similarity">
    <text evidence="3">Belongs to the SPP2 family.</text>
</comment>
<name>A0A7M4ED87_CROPO</name>
<evidence type="ECO:0000256" key="2">
    <source>
        <dbReference type="ARBA" id="ARBA00004613"/>
    </source>
</evidence>
<gene>
    <name evidence="12" type="primary">SPP2</name>
</gene>
<evidence type="ECO:0000256" key="10">
    <source>
        <dbReference type="SAM" id="MobiDB-lite"/>
    </source>
</evidence>
<evidence type="ECO:0000256" key="8">
    <source>
        <dbReference type="ARBA" id="ARBA00023157"/>
    </source>
</evidence>
<proteinExistence type="inferred from homology"/>
<comment type="subcellular location">
    <subcellularLocation>
        <location evidence="2">Secreted</location>
    </subcellularLocation>
</comment>
<accession>A0A7M4ED87</accession>
<comment type="function">
    <text evidence="1">Could coordinate an aspect of bone turnover.</text>
</comment>
<protein>
    <recommendedName>
        <fullName evidence="4">Secreted phosphoprotein 24</fullName>
    </recommendedName>
    <alternativeName>
        <fullName evidence="9">Secreted phosphoprotein 2</fullName>
    </alternativeName>
</protein>
<keyword evidence="11" id="KW-0472">Membrane</keyword>
<sequence>IIQRMEKQTMETLLIFALVMSIFSCSGLPMYDYEPSITENALNASIARVNFRLQGRNLFGVIRSYVRRVDLLDGNSYNIILDFNIQETTCSKDSERDPATCDFKTGPYAVTAFCRSTVYVSDEQIQNLAVRCHQDSSSSESASSEEEVSKRKKSPCHAP</sequence>
<feature type="region of interest" description="Disordered" evidence="10">
    <location>
        <begin position="133"/>
        <end position="159"/>
    </location>
</feature>
<feature type="compositionally biased region" description="Basic residues" evidence="10">
    <location>
        <begin position="150"/>
        <end position="159"/>
    </location>
</feature>
<dbReference type="Gene3D" id="3.10.450.10">
    <property type="match status" value="1"/>
</dbReference>
<evidence type="ECO:0000256" key="11">
    <source>
        <dbReference type="SAM" id="Phobius"/>
    </source>
</evidence>
<keyword evidence="11" id="KW-0812">Transmembrane</keyword>
<evidence type="ECO:0000313" key="13">
    <source>
        <dbReference type="Proteomes" id="UP000594220"/>
    </source>
</evidence>
<dbReference type="GO" id="GO:0046849">
    <property type="term" value="P:bone remodeling"/>
    <property type="evidence" value="ECO:0007669"/>
    <property type="project" value="InterPro"/>
</dbReference>